<reference evidence="2 3" key="1">
    <citation type="journal article" date="2019" name="Nat. Plants">
        <title>Genome sequencing of Musa balbisiana reveals subgenome evolution and function divergence in polyploid bananas.</title>
        <authorList>
            <person name="Yao X."/>
        </authorList>
    </citation>
    <scope>NUCLEOTIDE SEQUENCE [LARGE SCALE GENOMIC DNA]</scope>
    <source>
        <strain evidence="3">cv. DH-PKW</strain>
        <tissue evidence="2">Leaves</tissue>
    </source>
</reference>
<dbReference type="EMBL" id="PYDT01000008">
    <property type="protein sequence ID" value="THU52271.1"/>
    <property type="molecule type" value="Genomic_DNA"/>
</dbReference>
<keyword evidence="3" id="KW-1185">Reference proteome</keyword>
<accession>A0A4S8IU72</accession>
<comment type="caution">
    <text evidence="2">The sequence shown here is derived from an EMBL/GenBank/DDBJ whole genome shotgun (WGS) entry which is preliminary data.</text>
</comment>
<dbReference type="SUPFAM" id="SSF52058">
    <property type="entry name" value="L domain-like"/>
    <property type="match status" value="1"/>
</dbReference>
<dbReference type="PANTHER" id="PTHR47186:SF3">
    <property type="entry name" value="OS09G0267800 PROTEIN"/>
    <property type="match status" value="1"/>
</dbReference>
<evidence type="ECO:0000259" key="1">
    <source>
        <dbReference type="Pfam" id="PF25019"/>
    </source>
</evidence>
<dbReference type="Proteomes" id="UP000317650">
    <property type="component" value="Chromosome 10"/>
</dbReference>
<protein>
    <recommendedName>
        <fullName evidence="1">R13L1/DRL21-like LRR repeat region domain-containing protein</fullName>
    </recommendedName>
</protein>
<proteinExistence type="predicted"/>
<evidence type="ECO:0000313" key="2">
    <source>
        <dbReference type="EMBL" id="THU52271.1"/>
    </source>
</evidence>
<name>A0A4S8IU72_MUSBA</name>
<dbReference type="PANTHER" id="PTHR47186">
    <property type="entry name" value="LEUCINE-RICH REPEAT-CONTAINING PROTEIN 57"/>
    <property type="match status" value="1"/>
</dbReference>
<feature type="domain" description="R13L1/DRL21-like LRR repeat region" evidence="1">
    <location>
        <begin position="53"/>
        <end position="181"/>
    </location>
</feature>
<dbReference type="Gene3D" id="3.80.10.10">
    <property type="entry name" value="Ribonuclease Inhibitor"/>
    <property type="match status" value="1"/>
</dbReference>
<dbReference type="AlphaFoldDB" id="A0A4S8IU72"/>
<sequence>MSTCEANVSAILINLRHLEATTKLITKITGLGNLTCLQDLKKFTVRKAKGHKIKELKEMNELRGNLRIKKLENVFSGKQASEANLYAKEFLHTLSLEWSDERSVNCEGENLHEEVLEALQPHHDLKELTITGYAGLQNSDSLHWSRLSALHINECVNLASLQQGLLEQQLRALEQLTITGCQELAKLPTEVRPYQAPSHVDRGEQQSSIVLHAFVCGIDENGGNKQRKIRKKKELFARLSLNPSYSLKLVKLVRLIRQEKASPSPIWNGPNSG</sequence>
<organism evidence="2 3">
    <name type="scientific">Musa balbisiana</name>
    <name type="common">Banana</name>
    <dbReference type="NCBI Taxonomy" id="52838"/>
    <lineage>
        <taxon>Eukaryota</taxon>
        <taxon>Viridiplantae</taxon>
        <taxon>Streptophyta</taxon>
        <taxon>Embryophyta</taxon>
        <taxon>Tracheophyta</taxon>
        <taxon>Spermatophyta</taxon>
        <taxon>Magnoliopsida</taxon>
        <taxon>Liliopsida</taxon>
        <taxon>Zingiberales</taxon>
        <taxon>Musaceae</taxon>
        <taxon>Musa</taxon>
    </lineage>
</organism>
<evidence type="ECO:0000313" key="3">
    <source>
        <dbReference type="Proteomes" id="UP000317650"/>
    </source>
</evidence>
<dbReference type="InterPro" id="IPR032675">
    <property type="entry name" value="LRR_dom_sf"/>
</dbReference>
<dbReference type="InterPro" id="IPR056789">
    <property type="entry name" value="LRR_R13L1-DRL21"/>
</dbReference>
<dbReference type="Pfam" id="PF25019">
    <property type="entry name" value="LRR_R13L1-DRL21"/>
    <property type="match status" value="1"/>
</dbReference>
<dbReference type="STRING" id="52838.A0A4S8IU72"/>
<gene>
    <name evidence="2" type="ORF">C4D60_Mb10t02220</name>
</gene>